<gene>
    <name evidence="2" type="ORF">NG895_15670</name>
</gene>
<feature type="domain" description="NAD-dependent epimerase/dehydratase" evidence="1">
    <location>
        <begin position="3"/>
        <end position="220"/>
    </location>
</feature>
<organism evidence="2 3">
    <name type="scientific">Aeoliella straminimaris</name>
    <dbReference type="NCBI Taxonomy" id="2954799"/>
    <lineage>
        <taxon>Bacteria</taxon>
        <taxon>Pseudomonadati</taxon>
        <taxon>Planctomycetota</taxon>
        <taxon>Planctomycetia</taxon>
        <taxon>Pirellulales</taxon>
        <taxon>Lacipirellulaceae</taxon>
        <taxon>Aeoliella</taxon>
    </lineage>
</organism>
<dbReference type="AlphaFoldDB" id="A0A9X2FAE3"/>
<sequence length="316" mass="35738">MRILFTGASSFTGYWFVSELVRAGHSVITTFTRSEGDYSGIRRERMDRIAEQSQRSWNCRFGDERFLSLIDEVKPDVLCHHAAEVTDYRSPDFDFVSALRQNTHQLPAVLERLAAVGCQRIVTTGTVFEAHEGAGSAPLISFSPYGLSKSLTDQTIQHFASTFGFSLGKFVIPNPFGPLEDPRFTAYLVRCWKAGEMAEVRTPDYVRDNIHVSLLAKSYNRFVEQLPTTSGFVKTNPSGYVESQGAFAQRFADELRKRCNWKCELQLAKQTEFPEPRVRINTTPLDSEALGWNESEAWDAVAKFYDLTRGSEVTQQ</sequence>
<protein>
    <submittedName>
        <fullName evidence="2">NAD(P)-dependent oxidoreductase</fullName>
    </submittedName>
</protein>
<dbReference type="InterPro" id="IPR001509">
    <property type="entry name" value="Epimerase_deHydtase"/>
</dbReference>
<reference evidence="2" key="1">
    <citation type="submission" date="2022-06" db="EMBL/GenBank/DDBJ databases">
        <title>Aeoliella straminimaris, a novel planctomycete from sediments.</title>
        <authorList>
            <person name="Vitorino I.R."/>
            <person name="Lage O.M."/>
        </authorList>
    </citation>
    <scope>NUCLEOTIDE SEQUENCE</scope>
    <source>
        <strain evidence="2">ICT_H6.2</strain>
    </source>
</reference>
<dbReference type="EMBL" id="JAMXLR010000055">
    <property type="protein sequence ID" value="MCO6045350.1"/>
    <property type="molecule type" value="Genomic_DNA"/>
</dbReference>
<dbReference type="Pfam" id="PF01370">
    <property type="entry name" value="Epimerase"/>
    <property type="match status" value="1"/>
</dbReference>
<dbReference type="Proteomes" id="UP001155241">
    <property type="component" value="Unassembled WGS sequence"/>
</dbReference>
<dbReference type="SUPFAM" id="SSF51735">
    <property type="entry name" value="NAD(P)-binding Rossmann-fold domains"/>
    <property type="match status" value="1"/>
</dbReference>
<evidence type="ECO:0000313" key="2">
    <source>
        <dbReference type="EMBL" id="MCO6045350.1"/>
    </source>
</evidence>
<comment type="caution">
    <text evidence="2">The sequence shown here is derived from an EMBL/GenBank/DDBJ whole genome shotgun (WGS) entry which is preliminary data.</text>
</comment>
<evidence type="ECO:0000313" key="3">
    <source>
        <dbReference type="Proteomes" id="UP001155241"/>
    </source>
</evidence>
<dbReference type="Gene3D" id="3.40.50.720">
    <property type="entry name" value="NAD(P)-binding Rossmann-like Domain"/>
    <property type="match status" value="1"/>
</dbReference>
<accession>A0A9X2FAE3</accession>
<evidence type="ECO:0000259" key="1">
    <source>
        <dbReference type="Pfam" id="PF01370"/>
    </source>
</evidence>
<dbReference type="RefSeq" id="WP_252853465.1">
    <property type="nucleotide sequence ID" value="NZ_JAMXLR010000055.1"/>
</dbReference>
<keyword evidence="3" id="KW-1185">Reference proteome</keyword>
<proteinExistence type="predicted"/>
<dbReference type="InterPro" id="IPR036291">
    <property type="entry name" value="NAD(P)-bd_dom_sf"/>
</dbReference>
<name>A0A9X2FAE3_9BACT</name>